<gene>
    <name evidence="8" type="ORF">NCGR_LOCUS38609</name>
</gene>
<sequence>MTARRRWGGRMCAAGGERTPPRVGAICADVEVGSVGKGAPPNPIDRICPQLTGRGETASAVHKREWCAPPRRRVLAKEEDEAPVGSGGALSPPDLAATGARNLAAVKDAAAISLCPFRCLLAGQFEGQCSERTNMEMGEAPPRWRIKRGGDGDGHSRLSVCSSFVCAVAALAARARARARSRARQGCGGADYQGEGKGGQSMRSFSPVSGERRHRVDPGKAAEEARSGPGGGGRPSCREGAGGVVRASAAVRGCSNRPPQRRWRRRDPGPAASTVPFVALGGVGFLERPVIALGVLLLVLSLTGLAGALCLASCLLWLFLLILLLFAFTVFAFVVTNRGAGWVVSGRGYKEYRLEDYSTWMQRRVEDSQNWAKIRSCLQDGEEFCQFCLAITALNLQFLIDLNLQFLIDLSLIGLVISK</sequence>
<protein>
    <submittedName>
        <fullName evidence="8">Uncharacterized protein</fullName>
    </submittedName>
</protein>
<feature type="region of interest" description="Disordered" evidence="6">
    <location>
        <begin position="182"/>
        <end position="241"/>
    </location>
</feature>
<reference evidence="8" key="1">
    <citation type="submission" date="2020-10" db="EMBL/GenBank/DDBJ databases">
        <authorList>
            <person name="Han B."/>
            <person name="Lu T."/>
            <person name="Zhao Q."/>
            <person name="Huang X."/>
            <person name="Zhao Y."/>
        </authorList>
    </citation>
    <scope>NUCLEOTIDE SEQUENCE</scope>
</reference>
<evidence type="ECO:0000313" key="8">
    <source>
        <dbReference type="EMBL" id="CAD6255012.1"/>
    </source>
</evidence>
<name>A0A811Q3H9_9POAL</name>
<evidence type="ECO:0000256" key="1">
    <source>
        <dbReference type="ARBA" id="ARBA00004141"/>
    </source>
</evidence>
<organism evidence="8 9">
    <name type="scientific">Miscanthus lutarioriparius</name>
    <dbReference type="NCBI Taxonomy" id="422564"/>
    <lineage>
        <taxon>Eukaryota</taxon>
        <taxon>Viridiplantae</taxon>
        <taxon>Streptophyta</taxon>
        <taxon>Embryophyta</taxon>
        <taxon>Tracheophyta</taxon>
        <taxon>Spermatophyta</taxon>
        <taxon>Magnoliopsida</taxon>
        <taxon>Liliopsida</taxon>
        <taxon>Poales</taxon>
        <taxon>Poaceae</taxon>
        <taxon>PACMAD clade</taxon>
        <taxon>Panicoideae</taxon>
        <taxon>Andropogonodae</taxon>
        <taxon>Andropogoneae</taxon>
        <taxon>Saccharinae</taxon>
        <taxon>Miscanthus</taxon>
    </lineage>
</organism>
<dbReference type="InterPro" id="IPR044991">
    <property type="entry name" value="TET_plant"/>
</dbReference>
<evidence type="ECO:0000256" key="2">
    <source>
        <dbReference type="ARBA" id="ARBA00006840"/>
    </source>
</evidence>
<feature type="compositionally biased region" description="Gly residues" evidence="6">
    <location>
        <begin position="186"/>
        <end position="199"/>
    </location>
</feature>
<proteinExistence type="inferred from homology"/>
<dbReference type="Proteomes" id="UP000604825">
    <property type="component" value="Unassembled WGS sequence"/>
</dbReference>
<dbReference type="AlphaFoldDB" id="A0A811Q3H9"/>
<feature type="compositionally biased region" description="Basic and acidic residues" evidence="6">
    <location>
        <begin position="210"/>
        <end position="226"/>
    </location>
</feature>
<comment type="caution">
    <text evidence="8">The sequence shown here is derived from an EMBL/GenBank/DDBJ whole genome shotgun (WGS) entry which is preliminary data.</text>
</comment>
<feature type="transmembrane region" description="Helical" evidence="7">
    <location>
        <begin position="290"/>
        <end position="309"/>
    </location>
</feature>
<dbReference type="GO" id="GO:0009734">
    <property type="term" value="P:auxin-activated signaling pathway"/>
    <property type="evidence" value="ECO:0007669"/>
    <property type="project" value="InterPro"/>
</dbReference>
<dbReference type="InterPro" id="IPR018499">
    <property type="entry name" value="Tetraspanin/Peripherin"/>
</dbReference>
<evidence type="ECO:0000256" key="7">
    <source>
        <dbReference type="SAM" id="Phobius"/>
    </source>
</evidence>
<comment type="subcellular location">
    <subcellularLocation>
        <location evidence="1">Membrane</location>
        <topology evidence="1">Multi-pass membrane protein</topology>
    </subcellularLocation>
</comment>
<evidence type="ECO:0000256" key="4">
    <source>
        <dbReference type="ARBA" id="ARBA00022989"/>
    </source>
</evidence>
<keyword evidence="9" id="KW-1185">Reference proteome</keyword>
<feature type="transmembrane region" description="Helical" evidence="7">
    <location>
        <begin position="315"/>
        <end position="335"/>
    </location>
</feature>
<evidence type="ECO:0000256" key="6">
    <source>
        <dbReference type="SAM" id="MobiDB-lite"/>
    </source>
</evidence>
<accession>A0A811Q3H9</accession>
<keyword evidence="5 7" id="KW-0472">Membrane</keyword>
<dbReference type="Pfam" id="PF00335">
    <property type="entry name" value="Tetraspanin"/>
    <property type="match status" value="1"/>
</dbReference>
<evidence type="ECO:0000256" key="3">
    <source>
        <dbReference type="ARBA" id="ARBA00022692"/>
    </source>
</evidence>
<dbReference type="GO" id="GO:0016020">
    <property type="term" value="C:membrane"/>
    <property type="evidence" value="ECO:0007669"/>
    <property type="project" value="UniProtKB-SubCell"/>
</dbReference>
<dbReference type="EMBL" id="CAJGYO010000009">
    <property type="protein sequence ID" value="CAD6255012.1"/>
    <property type="molecule type" value="Genomic_DNA"/>
</dbReference>
<evidence type="ECO:0000313" key="9">
    <source>
        <dbReference type="Proteomes" id="UP000604825"/>
    </source>
</evidence>
<dbReference type="PANTHER" id="PTHR32191">
    <property type="entry name" value="TETRASPANIN-8-RELATED"/>
    <property type="match status" value="1"/>
</dbReference>
<evidence type="ECO:0000256" key="5">
    <source>
        <dbReference type="ARBA" id="ARBA00023136"/>
    </source>
</evidence>
<keyword evidence="3 7" id="KW-0812">Transmembrane</keyword>
<keyword evidence="4 7" id="KW-1133">Transmembrane helix</keyword>
<comment type="similarity">
    <text evidence="2">Belongs to the tetraspanin (TM4SF) family.</text>
</comment>